<organism evidence="2 3">
    <name type="scientific">Drechslerella dactyloides</name>
    <name type="common">Nematode-trapping fungus</name>
    <name type="synonym">Arthrobotrys dactyloides</name>
    <dbReference type="NCBI Taxonomy" id="74499"/>
    <lineage>
        <taxon>Eukaryota</taxon>
        <taxon>Fungi</taxon>
        <taxon>Dikarya</taxon>
        <taxon>Ascomycota</taxon>
        <taxon>Pezizomycotina</taxon>
        <taxon>Orbiliomycetes</taxon>
        <taxon>Orbiliales</taxon>
        <taxon>Orbiliaceae</taxon>
        <taxon>Drechslerella</taxon>
    </lineage>
</organism>
<sequence>MRLNSNILTPGRPEDRSAVSSQLLPQMLFNWLRLSISTIFFSKLLASLFVSAAPLSPLPIPSTSIPTIPNHIHPHIHIHRHHHPINSHSTQLPQTQQRSSTASGQIRPRDYGYGYAGVSAVSIESTPVVTITTFETILQTVVLETITATSYHDRRNEEEEGRQDEVDAGSREHINIDNPVITITTTTTTTTTSTRTSTIWATQVSNIGGGAGGQGSVVSVVSGSVPIASPGSDAGPLRSIDSNNRVAASVLKSAAKVISSLYRPSTTTSTRATGSSITTRPRVSSRHISSPTSRNYKPTSSITTSLSSSSFPSYTSSHSYNSTINGTFSYVTGTPTAIYVYPSGNTPIVSLPTAYPNVTSTLSGGYLITGAVPSSTSSSTASAGISSRICATSALAQVLGAGLFIIGGWILDAW</sequence>
<comment type="caution">
    <text evidence="2">The sequence shown here is derived from an EMBL/GenBank/DDBJ whole genome shotgun (WGS) entry which is preliminary data.</text>
</comment>
<keyword evidence="3" id="KW-1185">Reference proteome</keyword>
<evidence type="ECO:0000313" key="3">
    <source>
        <dbReference type="Proteomes" id="UP001221413"/>
    </source>
</evidence>
<feature type="compositionally biased region" description="Polar residues" evidence="1">
    <location>
        <begin position="286"/>
        <end position="298"/>
    </location>
</feature>
<proteinExistence type="predicted"/>
<reference evidence="2" key="1">
    <citation type="submission" date="2023-01" db="EMBL/GenBank/DDBJ databases">
        <title>The chitinases involved in constricting ring structure development in the nematode-trapping fungus Drechslerella dactyloides.</title>
        <authorList>
            <person name="Wang R."/>
            <person name="Zhang L."/>
            <person name="Tang P."/>
            <person name="Li S."/>
            <person name="Liang L."/>
        </authorList>
    </citation>
    <scope>NUCLEOTIDE SEQUENCE</scope>
    <source>
        <strain evidence="2">YMF1.00031</strain>
    </source>
</reference>
<feature type="region of interest" description="Disordered" evidence="1">
    <location>
        <begin position="263"/>
        <end position="302"/>
    </location>
</feature>
<dbReference type="Proteomes" id="UP001221413">
    <property type="component" value="Unassembled WGS sequence"/>
</dbReference>
<name>A0AAD6NER7_DREDA</name>
<protein>
    <submittedName>
        <fullName evidence="2">Uncharacterized protein</fullName>
    </submittedName>
</protein>
<accession>A0AAD6NER7</accession>
<feature type="compositionally biased region" description="Low complexity" evidence="1">
    <location>
        <begin position="263"/>
        <end position="279"/>
    </location>
</feature>
<dbReference type="AlphaFoldDB" id="A0AAD6NER7"/>
<evidence type="ECO:0000256" key="1">
    <source>
        <dbReference type="SAM" id="MobiDB-lite"/>
    </source>
</evidence>
<dbReference type="EMBL" id="JAQGDS010000013">
    <property type="protein sequence ID" value="KAJ6256421.1"/>
    <property type="molecule type" value="Genomic_DNA"/>
</dbReference>
<feature type="compositionally biased region" description="Polar residues" evidence="1">
    <location>
        <begin position="91"/>
        <end position="104"/>
    </location>
</feature>
<feature type="region of interest" description="Disordered" evidence="1">
    <location>
        <begin position="85"/>
        <end position="108"/>
    </location>
</feature>
<evidence type="ECO:0000313" key="2">
    <source>
        <dbReference type="EMBL" id="KAJ6256421.1"/>
    </source>
</evidence>
<gene>
    <name evidence="2" type="ORF">Dda_8922</name>
</gene>